<evidence type="ECO:0000256" key="2">
    <source>
        <dbReference type="SAM" id="MobiDB-lite"/>
    </source>
</evidence>
<evidence type="ECO:0000259" key="4">
    <source>
        <dbReference type="PROSITE" id="PS50222"/>
    </source>
</evidence>
<feature type="non-terminal residue" evidence="5">
    <location>
        <position position="1"/>
    </location>
</feature>
<evidence type="ECO:0000256" key="3">
    <source>
        <dbReference type="SAM" id="Phobius"/>
    </source>
</evidence>
<dbReference type="EMBL" id="CAJNNW010026262">
    <property type="protein sequence ID" value="CAE8684039.1"/>
    <property type="molecule type" value="Genomic_DNA"/>
</dbReference>
<keyword evidence="3" id="KW-1133">Transmembrane helix</keyword>
<feature type="transmembrane region" description="Helical" evidence="3">
    <location>
        <begin position="121"/>
        <end position="145"/>
    </location>
</feature>
<evidence type="ECO:0000313" key="6">
    <source>
        <dbReference type="Proteomes" id="UP000626109"/>
    </source>
</evidence>
<dbReference type="SMART" id="SM00054">
    <property type="entry name" value="EFh"/>
    <property type="match status" value="2"/>
</dbReference>
<dbReference type="InterPro" id="IPR002048">
    <property type="entry name" value="EF_hand_dom"/>
</dbReference>
<dbReference type="PROSITE" id="PS00018">
    <property type="entry name" value="EF_HAND_1"/>
    <property type="match status" value="2"/>
</dbReference>
<dbReference type="AlphaFoldDB" id="A0A813JMP3"/>
<keyword evidence="3" id="KW-0472">Membrane</keyword>
<sequence length="372" mass="41744">QADATCIDVPDDSGSYVYAITADSRRRRASSKVEYECSIRVDATTKQSQTRYEDLWRSVGSVHTATSTKRLSPSSAVPANSSAMGQATDNCNQQFVRSGQYACVTVKEQPDVRFEKSGYPVGYLIATWVLWPGVGLYFFFMLYYISRSALRNIHLPTIPLHFGFQVSPEEEETEEPVQAWTEPAKQPQPTKKSDFDREGLEGGLEQRRSFRKLTLDDLCPELFPGLRLRVKWGIGNLWYPATALSYGLTPVPAVRFRYDDMSVSIGSKRILPIEEAHGMSRIRLHEDALAQIAQRRILKGTINLSVFTGTTFSSLDLDGSGTLSVAELRTGLLKLNIALDDATLQALLRRLDTNHSGKIEAEEFRRFLSTMR</sequence>
<feature type="region of interest" description="Disordered" evidence="2">
    <location>
        <begin position="172"/>
        <end position="198"/>
    </location>
</feature>
<feature type="domain" description="EF-hand" evidence="4">
    <location>
        <begin position="312"/>
        <end position="338"/>
    </location>
</feature>
<keyword evidence="1" id="KW-0106">Calcium</keyword>
<accession>A0A813JMP3</accession>
<proteinExistence type="predicted"/>
<protein>
    <recommendedName>
        <fullName evidence="4">EF-hand domain-containing protein</fullName>
    </recommendedName>
</protein>
<comment type="caution">
    <text evidence="5">The sequence shown here is derived from an EMBL/GenBank/DDBJ whole genome shotgun (WGS) entry which is preliminary data.</text>
</comment>
<keyword evidence="3" id="KW-0812">Transmembrane</keyword>
<evidence type="ECO:0000256" key="1">
    <source>
        <dbReference type="ARBA" id="ARBA00022837"/>
    </source>
</evidence>
<name>A0A813JMP3_POLGL</name>
<reference evidence="5" key="1">
    <citation type="submission" date="2021-02" db="EMBL/GenBank/DDBJ databases">
        <authorList>
            <person name="Dougan E. K."/>
            <person name="Rhodes N."/>
            <person name="Thang M."/>
            <person name="Chan C."/>
        </authorList>
    </citation>
    <scope>NUCLEOTIDE SEQUENCE</scope>
</reference>
<dbReference type="PROSITE" id="PS50222">
    <property type="entry name" value="EF_HAND_2"/>
    <property type="match status" value="2"/>
</dbReference>
<dbReference type="Proteomes" id="UP000626109">
    <property type="component" value="Unassembled WGS sequence"/>
</dbReference>
<dbReference type="Gene3D" id="1.10.238.10">
    <property type="entry name" value="EF-hand"/>
    <property type="match status" value="1"/>
</dbReference>
<dbReference type="CDD" id="cd00051">
    <property type="entry name" value="EFh"/>
    <property type="match status" value="1"/>
</dbReference>
<evidence type="ECO:0000313" key="5">
    <source>
        <dbReference type="EMBL" id="CAE8684039.1"/>
    </source>
</evidence>
<feature type="domain" description="EF-hand" evidence="4">
    <location>
        <begin position="339"/>
        <end position="372"/>
    </location>
</feature>
<gene>
    <name evidence="5" type="ORF">PGLA2088_LOCUS23770</name>
</gene>
<dbReference type="InterPro" id="IPR018247">
    <property type="entry name" value="EF_Hand_1_Ca_BS"/>
</dbReference>
<dbReference type="GO" id="GO:0005509">
    <property type="term" value="F:calcium ion binding"/>
    <property type="evidence" value="ECO:0007669"/>
    <property type="project" value="InterPro"/>
</dbReference>
<dbReference type="Pfam" id="PF13499">
    <property type="entry name" value="EF-hand_7"/>
    <property type="match status" value="1"/>
</dbReference>
<dbReference type="SUPFAM" id="SSF47473">
    <property type="entry name" value="EF-hand"/>
    <property type="match status" value="1"/>
</dbReference>
<dbReference type="InterPro" id="IPR011992">
    <property type="entry name" value="EF-hand-dom_pair"/>
</dbReference>
<organism evidence="5 6">
    <name type="scientific">Polarella glacialis</name>
    <name type="common">Dinoflagellate</name>
    <dbReference type="NCBI Taxonomy" id="89957"/>
    <lineage>
        <taxon>Eukaryota</taxon>
        <taxon>Sar</taxon>
        <taxon>Alveolata</taxon>
        <taxon>Dinophyceae</taxon>
        <taxon>Suessiales</taxon>
        <taxon>Suessiaceae</taxon>
        <taxon>Polarella</taxon>
    </lineage>
</organism>